<dbReference type="GO" id="GO:0003676">
    <property type="term" value="F:nucleic acid binding"/>
    <property type="evidence" value="ECO:0007669"/>
    <property type="project" value="InterPro"/>
</dbReference>
<sequence>MIGTNPLPNYIALQYFIGQNKYLKKIWLICSEKNSGINQDSTKEYAESLQKYFSKENLSPDYANDVQKVEFQEIIYITNIGSKKAIENQLEKIAKNSNNGKLHLFFTGGSKAMSAYSYYYLKEKFKNKFDASYLSARDWKIIFDNEKNIPESIADKIKINFDYLTELHSFEIIKNTEKHYCSSIEFIEIIESDEIEKFYCNSDGYNRDIFKPYDDHKIMEKIFHNIKNEDSNILKAAASDNCLNEEENKIKTDADRSKFKKKVDIFRNIIETLNYRPNETFMKIINSFPEDCRIYYYDSSEKPNFNTKIEYKKYNDAIEFLDGFWLEQYIKKINFKDNFDEILFNKELYKSSGGPENKFELDGVLMKGCQLIGVSCTTSKN</sequence>
<comment type="caution">
    <text evidence="1">The sequence shown here is derived from an EMBL/GenBank/DDBJ whole genome shotgun (WGS) entry which is preliminary data.</text>
</comment>
<name>A0A519BFV9_ACIG2</name>
<dbReference type="InterPro" id="IPR011856">
    <property type="entry name" value="tRNA_endonuc-like_dom_sf"/>
</dbReference>
<organism evidence="1 2">
    <name type="scientific">Acididesulfobacter guangdongensis</name>
    <dbReference type="NCBI Taxonomy" id="2597225"/>
    <lineage>
        <taxon>Bacteria</taxon>
        <taxon>Deltaproteobacteria</taxon>
        <taxon>Candidatus Acidulodesulfobacterales</taxon>
        <taxon>Candidatus Acididesulfobacter</taxon>
    </lineage>
</organism>
<evidence type="ECO:0000313" key="2">
    <source>
        <dbReference type="Proteomes" id="UP000316562"/>
    </source>
</evidence>
<evidence type="ECO:0000313" key="1">
    <source>
        <dbReference type="EMBL" id="RZD16153.1"/>
    </source>
</evidence>
<dbReference type="Proteomes" id="UP000316562">
    <property type="component" value="Unassembled WGS sequence"/>
</dbReference>
<dbReference type="InterPro" id="IPR011335">
    <property type="entry name" value="Restrct_endonuc-II-like"/>
</dbReference>
<proteinExistence type="predicted"/>
<dbReference type="SUPFAM" id="SSF52980">
    <property type="entry name" value="Restriction endonuclease-like"/>
    <property type="match status" value="1"/>
</dbReference>
<dbReference type="Gene3D" id="3.40.1350.10">
    <property type="match status" value="1"/>
</dbReference>
<dbReference type="EMBL" id="SGBC01000003">
    <property type="protein sequence ID" value="RZD16153.1"/>
    <property type="molecule type" value="Genomic_DNA"/>
</dbReference>
<dbReference type="AlphaFoldDB" id="A0A519BFV9"/>
<accession>A0A519BFV9</accession>
<protein>
    <submittedName>
        <fullName evidence="1">Uncharacterized protein</fullName>
    </submittedName>
</protein>
<gene>
    <name evidence="1" type="ORF">EVJ46_08175</name>
</gene>
<reference evidence="1 2" key="1">
    <citation type="journal article" date="2019" name="ISME J.">
        <title>Insights into ecological role of a new deltaproteobacterial order Candidatus Acidulodesulfobacterales by metagenomics and metatranscriptomics.</title>
        <authorList>
            <person name="Tan S."/>
            <person name="Liu J."/>
            <person name="Fang Y."/>
            <person name="Hedlund B.P."/>
            <person name="Lian Z.H."/>
            <person name="Huang L.Y."/>
            <person name="Li J.T."/>
            <person name="Huang L.N."/>
            <person name="Li W.J."/>
            <person name="Jiang H.C."/>
            <person name="Dong H.L."/>
            <person name="Shu W.S."/>
        </authorList>
    </citation>
    <scope>NUCLEOTIDE SEQUENCE [LARGE SCALE GENOMIC DNA]</scope>
    <source>
        <strain evidence="1">AP2</strain>
    </source>
</reference>